<evidence type="ECO:0000313" key="4">
    <source>
        <dbReference type="RefSeq" id="XP_039119138.1"/>
    </source>
</evidence>
<dbReference type="RefSeq" id="XP_039119138.1">
    <property type="nucleotide sequence ID" value="XM_039263204.1"/>
</dbReference>
<feature type="region of interest" description="Disordered" evidence="2">
    <location>
        <begin position="1"/>
        <end position="45"/>
    </location>
</feature>
<feature type="coiled-coil region" evidence="1">
    <location>
        <begin position="52"/>
        <end position="81"/>
    </location>
</feature>
<feature type="compositionally biased region" description="Acidic residues" evidence="2">
    <location>
        <begin position="34"/>
        <end position="45"/>
    </location>
</feature>
<evidence type="ECO:0000256" key="2">
    <source>
        <dbReference type="SAM" id="MobiDB-lite"/>
    </source>
</evidence>
<dbReference type="AlphaFoldDB" id="A0AB40AVT3"/>
<dbReference type="GeneID" id="120255368"/>
<proteinExistence type="predicted"/>
<accession>A0AB40AVT3</accession>
<gene>
    <name evidence="4" type="primary">LOC120255368</name>
</gene>
<keyword evidence="1" id="KW-0175">Coiled coil</keyword>
<dbReference type="Proteomes" id="UP001515500">
    <property type="component" value="Unplaced"/>
</dbReference>
<reference evidence="4" key="1">
    <citation type="submission" date="2025-08" db="UniProtKB">
        <authorList>
            <consortium name="RefSeq"/>
        </authorList>
    </citation>
    <scope>IDENTIFICATION</scope>
</reference>
<keyword evidence="3" id="KW-1185">Reference proteome</keyword>
<organism evidence="3 4">
    <name type="scientific">Dioscorea cayennensis subsp. rotundata</name>
    <name type="common">White Guinea yam</name>
    <name type="synonym">Dioscorea rotundata</name>
    <dbReference type="NCBI Taxonomy" id="55577"/>
    <lineage>
        <taxon>Eukaryota</taxon>
        <taxon>Viridiplantae</taxon>
        <taxon>Streptophyta</taxon>
        <taxon>Embryophyta</taxon>
        <taxon>Tracheophyta</taxon>
        <taxon>Spermatophyta</taxon>
        <taxon>Magnoliopsida</taxon>
        <taxon>Liliopsida</taxon>
        <taxon>Dioscoreales</taxon>
        <taxon>Dioscoreaceae</taxon>
        <taxon>Dioscorea</taxon>
    </lineage>
</organism>
<name>A0AB40AVT3_DIOCR</name>
<feature type="compositionally biased region" description="Polar residues" evidence="2">
    <location>
        <begin position="16"/>
        <end position="25"/>
    </location>
</feature>
<protein>
    <submittedName>
        <fullName evidence="4">Uncharacterized protein LOC120255368</fullName>
    </submittedName>
</protein>
<evidence type="ECO:0000313" key="3">
    <source>
        <dbReference type="Proteomes" id="UP001515500"/>
    </source>
</evidence>
<sequence length="194" mass="22348">MWRQSASPGGARNPHSKSLPSSRTNRVPDRNLSDDDEELDEITYGDDSLESLRSLYSNYTKKKQEISLAENENARRELENDSCDHRKSLLMEDLDHDSGDESISDEDNNVLFKFFAHIQGSPKAREIMIMRQKEKRQEVKTEIHHLSTLQYFIIAEQNMSSLLNYELSNCSERTLRDLSFSDGLLHIRSITGVP</sequence>
<evidence type="ECO:0000256" key="1">
    <source>
        <dbReference type="SAM" id="Coils"/>
    </source>
</evidence>